<dbReference type="AlphaFoldDB" id="A0AA45WSD0"/>
<sequence length="70" mass="7411">MINIWIRAIKINAVYDAASLNVGTTFNLVNKAAGEEEKEEVPQPSQPPTEPSTPPPLPPGPIGPGPSNHD</sequence>
<accession>A0AA45WSD0</accession>
<feature type="region of interest" description="Disordered" evidence="1">
    <location>
        <begin position="31"/>
        <end position="70"/>
    </location>
</feature>
<feature type="compositionally biased region" description="Pro residues" evidence="1">
    <location>
        <begin position="44"/>
        <end position="64"/>
    </location>
</feature>
<dbReference type="Proteomes" id="UP001157946">
    <property type="component" value="Unassembled WGS sequence"/>
</dbReference>
<comment type="caution">
    <text evidence="2">The sequence shown here is derived from an EMBL/GenBank/DDBJ whole genome shotgun (WGS) entry which is preliminary data.</text>
</comment>
<reference evidence="2" key="1">
    <citation type="submission" date="2017-05" db="EMBL/GenBank/DDBJ databases">
        <authorList>
            <person name="Varghese N."/>
            <person name="Submissions S."/>
        </authorList>
    </citation>
    <scope>NUCLEOTIDE SEQUENCE</scope>
    <source>
        <strain evidence="2">DSM 45262</strain>
    </source>
</reference>
<name>A0AA45WSD0_9BACL</name>
<protein>
    <submittedName>
        <fullName evidence="2">Uncharacterized protein</fullName>
    </submittedName>
</protein>
<keyword evidence="3" id="KW-1185">Reference proteome</keyword>
<gene>
    <name evidence="2" type="ORF">SAMN06265361_11166</name>
</gene>
<evidence type="ECO:0000313" key="3">
    <source>
        <dbReference type="Proteomes" id="UP001157946"/>
    </source>
</evidence>
<dbReference type="RefSeq" id="WP_284724651.1">
    <property type="nucleotide sequence ID" value="NZ_FXTU01000011.1"/>
</dbReference>
<organism evidence="2 3">
    <name type="scientific">Laceyella tengchongensis</name>
    <dbReference type="NCBI Taxonomy" id="574699"/>
    <lineage>
        <taxon>Bacteria</taxon>
        <taxon>Bacillati</taxon>
        <taxon>Bacillota</taxon>
        <taxon>Bacilli</taxon>
        <taxon>Bacillales</taxon>
        <taxon>Thermoactinomycetaceae</taxon>
        <taxon>Laceyella</taxon>
    </lineage>
</organism>
<proteinExistence type="predicted"/>
<evidence type="ECO:0000313" key="2">
    <source>
        <dbReference type="EMBL" id="SMP34568.1"/>
    </source>
</evidence>
<evidence type="ECO:0000256" key="1">
    <source>
        <dbReference type="SAM" id="MobiDB-lite"/>
    </source>
</evidence>
<dbReference type="EMBL" id="FXTU01000011">
    <property type="protein sequence ID" value="SMP34568.1"/>
    <property type="molecule type" value="Genomic_DNA"/>
</dbReference>